<dbReference type="AlphaFoldDB" id="A0A1H3QZ79"/>
<dbReference type="OrthoDB" id="3806195at2"/>
<feature type="signal peptide" evidence="1">
    <location>
        <begin position="1"/>
        <end position="22"/>
    </location>
</feature>
<sequence length="363" mass="37827">MRVRPLALLLAAAMTLVATAVAAPPAAAATPDRWGFAAVWDPTVPAGTTLDTTRQWGSWRAAFPALWATGGKQAAGRFRVTFPQVASGTRGTVHVTAVSRAGNYCEVVRWGSAGADEIVDVACHRPGGSAADTPFTIMWSTSSGVFPPGAYATAQVNTAGAAVQWHNSTGAGAPGTGLLTPGRYLVRIPGVGVVGAGLSGNVQVTAIQPNAVARRCKVESWSPVGLEIDVIVVCVNAAGAPTSTDFFLTYHRQRAVFGGVDVPKYFGYIWSAGGGQTNYNHQVGVGANSVVPGGLGTYQVKYPQLGIRETHAQVTAYGDGPNYCGLSQPWTYSGSDALVMVMCFDNAGNPASYRFLSTFTSRH</sequence>
<dbReference type="Proteomes" id="UP000199632">
    <property type="component" value="Unassembled WGS sequence"/>
</dbReference>
<feature type="chain" id="PRO_5038597707" description="Ig-like domain-containing protein" evidence="1">
    <location>
        <begin position="23"/>
        <end position="363"/>
    </location>
</feature>
<keyword evidence="1" id="KW-0732">Signal</keyword>
<evidence type="ECO:0008006" key="4">
    <source>
        <dbReference type="Google" id="ProtNLM"/>
    </source>
</evidence>
<dbReference type="EMBL" id="FNQB01000002">
    <property type="protein sequence ID" value="SDZ18268.1"/>
    <property type="molecule type" value="Genomic_DNA"/>
</dbReference>
<dbReference type="STRING" id="137265.SAMN05421684_3289"/>
<evidence type="ECO:0000256" key="1">
    <source>
        <dbReference type="SAM" id="SignalP"/>
    </source>
</evidence>
<name>A0A1H3QZ79_9ACTN</name>
<keyword evidence="3" id="KW-1185">Reference proteome</keyword>
<gene>
    <name evidence="2" type="ORF">SAMN05421684_3289</name>
</gene>
<evidence type="ECO:0000313" key="2">
    <source>
        <dbReference type="EMBL" id="SDZ18268.1"/>
    </source>
</evidence>
<organism evidence="2 3">
    <name type="scientific">Asanoa ishikariensis</name>
    <dbReference type="NCBI Taxonomy" id="137265"/>
    <lineage>
        <taxon>Bacteria</taxon>
        <taxon>Bacillati</taxon>
        <taxon>Actinomycetota</taxon>
        <taxon>Actinomycetes</taxon>
        <taxon>Micromonosporales</taxon>
        <taxon>Micromonosporaceae</taxon>
        <taxon>Asanoa</taxon>
    </lineage>
</organism>
<dbReference type="RefSeq" id="WP_090792541.1">
    <property type="nucleotide sequence ID" value="NZ_BOND01000008.1"/>
</dbReference>
<accession>A0A1H3QZ79</accession>
<proteinExistence type="predicted"/>
<evidence type="ECO:0000313" key="3">
    <source>
        <dbReference type="Proteomes" id="UP000199632"/>
    </source>
</evidence>
<reference evidence="3" key="1">
    <citation type="submission" date="2016-10" db="EMBL/GenBank/DDBJ databases">
        <authorList>
            <person name="Varghese N."/>
            <person name="Submissions S."/>
        </authorList>
    </citation>
    <scope>NUCLEOTIDE SEQUENCE [LARGE SCALE GENOMIC DNA]</scope>
    <source>
        <strain evidence="3">DSM 44718</strain>
    </source>
</reference>
<protein>
    <recommendedName>
        <fullName evidence="4">Ig-like domain-containing protein</fullName>
    </recommendedName>
</protein>